<organism evidence="1 2">
    <name type="scientific">Enterococcus sulfureus ATCC 49903</name>
    <dbReference type="NCBI Taxonomy" id="1140003"/>
    <lineage>
        <taxon>Bacteria</taxon>
        <taxon>Bacillati</taxon>
        <taxon>Bacillota</taxon>
        <taxon>Bacilli</taxon>
        <taxon>Lactobacillales</taxon>
        <taxon>Enterococcaceae</taxon>
        <taxon>Enterococcus</taxon>
    </lineage>
</organism>
<gene>
    <name evidence="1" type="ORF">I573_00490</name>
</gene>
<sequence>MKNTALKLGIGVGLLATGLIILGKKTGFFENDDALYEEYDTSMER</sequence>
<evidence type="ECO:0000313" key="1">
    <source>
        <dbReference type="EMBL" id="EOT87434.1"/>
    </source>
</evidence>
<proteinExistence type="predicted"/>
<dbReference type="OrthoDB" id="2319350at2"/>
<dbReference type="RefSeq" id="WP_016184986.1">
    <property type="nucleotide sequence ID" value="NZ_ASWO01000001.1"/>
</dbReference>
<protein>
    <recommendedName>
        <fullName evidence="3">Methanol dehydrogenase</fullName>
    </recommendedName>
</protein>
<accession>S0KY74</accession>
<keyword evidence="2" id="KW-1185">Reference proteome</keyword>
<reference evidence="1 2" key="1">
    <citation type="submission" date="2013-03" db="EMBL/GenBank/DDBJ databases">
        <title>The Genome Sequence of Enterococcus sulfureus ATCC_49903 (PacBio/Illumina hybrid assembly).</title>
        <authorList>
            <consortium name="The Broad Institute Genomics Platform"/>
            <consortium name="The Broad Institute Genome Sequencing Center for Infectious Disease"/>
            <person name="Earl A."/>
            <person name="Russ C."/>
            <person name="Gilmore M."/>
            <person name="Surin D."/>
            <person name="Walker B."/>
            <person name="Young S."/>
            <person name="Zeng Q."/>
            <person name="Gargeya S."/>
            <person name="Fitzgerald M."/>
            <person name="Haas B."/>
            <person name="Abouelleil A."/>
            <person name="Allen A.W."/>
            <person name="Alvarado L."/>
            <person name="Arachchi H.M."/>
            <person name="Berlin A.M."/>
            <person name="Chapman S.B."/>
            <person name="Gainer-Dewar J."/>
            <person name="Goldberg J."/>
            <person name="Griggs A."/>
            <person name="Gujja S."/>
            <person name="Hansen M."/>
            <person name="Howarth C."/>
            <person name="Imamovic A."/>
            <person name="Ireland A."/>
            <person name="Larimer J."/>
            <person name="McCowan C."/>
            <person name="Murphy C."/>
            <person name="Pearson M."/>
            <person name="Poon T.W."/>
            <person name="Priest M."/>
            <person name="Roberts A."/>
            <person name="Saif S."/>
            <person name="Shea T."/>
            <person name="Sisk P."/>
            <person name="Sykes S."/>
            <person name="Wortman J."/>
            <person name="Nusbaum C."/>
            <person name="Birren B."/>
        </authorList>
    </citation>
    <scope>NUCLEOTIDE SEQUENCE [LARGE SCALE GENOMIC DNA]</scope>
    <source>
        <strain evidence="1 2">ATCC 49903</strain>
    </source>
</reference>
<evidence type="ECO:0000313" key="2">
    <source>
        <dbReference type="Proteomes" id="UP000015961"/>
    </source>
</evidence>
<comment type="caution">
    <text evidence="1">The sequence shown here is derived from an EMBL/GenBank/DDBJ whole genome shotgun (WGS) entry which is preliminary data.</text>
</comment>
<dbReference type="STRING" id="1140003.OMY_00495"/>
<dbReference type="PATRIC" id="fig|1140003.3.peg.491"/>
<evidence type="ECO:0008006" key="3">
    <source>
        <dbReference type="Google" id="ProtNLM"/>
    </source>
</evidence>
<dbReference type="AlphaFoldDB" id="S0KY74"/>
<dbReference type="EMBL" id="ASWO01000001">
    <property type="protein sequence ID" value="EOT87434.1"/>
    <property type="molecule type" value="Genomic_DNA"/>
</dbReference>
<name>S0KY74_9ENTE</name>
<dbReference type="Proteomes" id="UP000015961">
    <property type="component" value="Unassembled WGS sequence"/>
</dbReference>